<dbReference type="InterPro" id="IPR012348">
    <property type="entry name" value="RNR-like"/>
</dbReference>
<accession>A0ABY6Z5H4</accession>
<dbReference type="InterPro" id="IPR009078">
    <property type="entry name" value="Ferritin-like_SF"/>
</dbReference>
<dbReference type="Gene3D" id="1.10.620.20">
    <property type="entry name" value="Ribonucleotide Reductase, subunit A"/>
    <property type="match status" value="1"/>
</dbReference>
<evidence type="ECO:0000313" key="2">
    <source>
        <dbReference type="EMBL" id="WAH38005.1"/>
    </source>
</evidence>
<organism evidence="2 3">
    <name type="scientific">Alicyclobacillus dauci</name>
    <dbReference type="NCBI Taxonomy" id="1475485"/>
    <lineage>
        <taxon>Bacteria</taxon>
        <taxon>Bacillati</taxon>
        <taxon>Bacillota</taxon>
        <taxon>Bacilli</taxon>
        <taxon>Bacillales</taxon>
        <taxon>Alicyclobacillaceae</taxon>
        <taxon>Alicyclobacillus</taxon>
    </lineage>
</organism>
<dbReference type="Proteomes" id="UP001164803">
    <property type="component" value="Chromosome"/>
</dbReference>
<evidence type="ECO:0000256" key="1">
    <source>
        <dbReference type="ARBA" id="ARBA00001962"/>
    </source>
</evidence>
<dbReference type="RefSeq" id="WP_268045547.1">
    <property type="nucleotide sequence ID" value="NZ_CP104064.1"/>
</dbReference>
<name>A0ABY6Z5H4_9BACL</name>
<keyword evidence="3" id="KW-1185">Reference proteome</keyword>
<reference evidence="2" key="1">
    <citation type="submission" date="2022-08" db="EMBL/GenBank/DDBJ databases">
        <title>Alicyclobacillus dauci DSM2870, complete genome.</title>
        <authorList>
            <person name="Wang Q."/>
            <person name="Cai R."/>
            <person name="Wang Z."/>
        </authorList>
    </citation>
    <scope>NUCLEOTIDE SEQUENCE</scope>
    <source>
        <strain evidence="2">DSM 28700</strain>
    </source>
</reference>
<dbReference type="SUPFAM" id="SSF47240">
    <property type="entry name" value="Ferritin-like"/>
    <property type="match status" value="1"/>
</dbReference>
<protein>
    <submittedName>
        <fullName evidence="2">R2-like ligand-binding oxidase</fullName>
    </submittedName>
</protein>
<proteinExistence type="predicted"/>
<dbReference type="NCBIfam" id="NF006200">
    <property type="entry name" value="PRK08326.1-3"/>
    <property type="match status" value="1"/>
</dbReference>
<evidence type="ECO:0000313" key="3">
    <source>
        <dbReference type="Proteomes" id="UP001164803"/>
    </source>
</evidence>
<sequence>MDTRYDYQDTDQDLALSVDDVVDDIDLGEPDEPLDEAAYRLWRKAVTFGTWNPADIDLSRDREQFLSLERPLQVYLEHFCGAFYNAEENVAKVFCPWVMSVSTTWQQAYLSTQLMEEFKHTDFFARYFKEVLGIEKPTRALSNPVHESLVDRAETLLTSYRSGSDDRTLHLVEAFTHYQGIIEGVQANAGYQIFLAVFASKGMLPGLAEGFRSIQRDEGRHVGFGMQLLRHYAHQNPLYAERIRAVYNEYLPLIQVRYGVPLTVNGEVFDPPAEERGRERLMKLYERRLKDIFS</sequence>
<dbReference type="Pfam" id="PF00268">
    <property type="entry name" value="Ribonuc_red_sm"/>
    <property type="match status" value="1"/>
</dbReference>
<dbReference type="EMBL" id="CP104064">
    <property type="protein sequence ID" value="WAH38005.1"/>
    <property type="molecule type" value="Genomic_DNA"/>
</dbReference>
<comment type="cofactor">
    <cofactor evidence="1">
        <name>Fe cation</name>
        <dbReference type="ChEBI" id="CHEBI:24875"/>
    </cofactor>
</comment>
<gene>
    <name evidence="2" type="ORF">NZD86_05815</name>
</gene>
<dbReference type="InterPro" id="IPR000358">
    <property type="entry name" value="RNR_small_fam"/>
</dbReference>